<protein>
    <submittedName>
        <fullName evidence="1">Uncharacterized protein</fullName>
    </submittedName>
</protein>
<evidence type="ECO:0000313" key="1">
    <source>
        <dbReference type="EMBL" id="NLR80959.1"/>
    </source>
</evidence>
<proteinExistence type="predicted"/>
<dbReference type="RefSeq" id="WP_168740621.1">
    <property type="nucleotide sequence ID" value="NZ_JABAHZ010000005.1"/>
</dbReference>
<gene>
    <name evidence="1" type="ORF">HGH91_20185</name>
</gene>
<dbReference type="AlphaFoldDB" id="A0A847STR6"/>
<sequence>MEKTIIHLDGKDYHIFPAAGKEKTYLVKIDEHQVIFQPDEQGKLAASHDHIPNEFLSRLAQKIESYFF</sequence>
<evidence type="ECO:0000313" key="2">
    <source>
        <dbReference type="Proteomes" id="UP000552864"/>
    </source>
</evidence>
<keyword evidence="2" id="KW-1185">Reference proteome</keyword>
<dbReference type="EMBL" id="JABAHZ010000005">
    <property type="protein sequence ID" value="NLR80959.1"/>
    <property type="molecule type" value="Genomic_DNA"/>
</dbReference>
<accession>A0A847STR6</accession>
<comment type="caution">
    <text evidence="1">The sequence shown here is derived from an EMBL/GenBank/DDBJ whole genome shotgun (WGS) entry which is preliminary data.</text>
</comment>
<name>A0A847STR6_9BACT</name>
<reference evidence="1 2" key="1">
    <citation type="submission" date="2020-04" db="EMBL/GenBank/DDBJ databases">
        <authorList>
            <person name="Yin C."/>
        </authorList>
    </citation>
    <scope>NUCLEOTIDE SEQUENCE [LARGE SCALE GENOMIC DNA]</scope>
    <source>
        <strain evidence="1 2">Ak56</strain>
    </source>
</reference>
<dbReference type="Proteomes" id="UP000552864">
    <property type="component" value="Unassembled WGS sequence"/>
</dbReference>
<organism evidence="1 2">
    <name type="scientific">Chitinophaga eiseniae</name>
    <dbReference type="NCBI Taxonomy" id="634771"/>
    <lineage>
        <taxon>Bacteria</taxon>
        <taxon>Pseudomonadati</taxon>
        <taxon>Bacteroidota</taxon>
        <taxon>Chitinophagia</taxon>
        <taxon>Chitinophagales</taxon>
        <taxon>Chitinophagaceae</taxon>
        <taxon>Chitinophaga</taxon>
    </lineage>
</organism>